<protein>
    <submittedName>
        <fullName evidence="2">Tryptophan ABC transporter substrate-binding protein</fullName>
    </submittedName>
</protein>
<dbReference type="CDD" id="cd06325">
    <property type="entry name" value="PBP1_ABC_unchar_transporter"/>
    <property type="match status" value="1"/>
</dbReference>
<keyword evidence="1" id="KW-0812">Transmembrane</keyword>
<evidence type="ECO:0000313" key="3">
    <source>
        <dbReference type="Proteomes" id="UP001179600"/>
    </source>
</evidence>
<dbReference type="InterPro" id="IPR028082">
    <property type="entry name" value="Peripla_BP_I"/>
</dbReference>
<name>A0AAE9XDR7_9ENTE</name>
<accession>A0AAE9XDR7</accession>
<evidence type="ECO:0000313" key="2">
    <source>
        <dbReference type="EMBL" id="WCG22434.1"/>
    </source>
</evidence>
<keyword evidence="1" id="KW-0472">Membrane</keyword>
<keyword evidence="1" id="KW-1133">Transmembrane helix</keyword>
<dbReference type="EMBL" id="CP116507">
    <property type="protein sequence ID" value="WCG22434.1"/>
    <property type="molecule type" value="Genomic_DNA"/>
</dbReference>
<dbReference type="Gene3D" id="3.40.50.2300">
    <property type="match status" value="2"/>
</dbReference>
<sequence length="328" mass="35351">MYSRKLKISLMIIGLMILYPIITMTVEKQQENRSNSMTVGVLQYISHPSLDEIYQGILTGLKEQGLEEGKNLKVVFQNGQGDQSKLNMMSQQLISEKPDVLIGIATPAAQALANATQEIPIVLGAITDPENAGLVSSNEHPGGNITGVSDQSPVEAQFDLLKLLLPAIRRVGILISSAEDNAIVQAERAEAAAKERGLTTKRYVVPSSNEINSIVSNMVREIDTLYIPTDNTIANNMSAVAQIATQAHVPIIPSVASMVEEGGVATIGINQTDLGVQTGRMAADIVLKNKNPGDMPIYVFSEGDLIVNEEQLDSLGITVPKEVEMMMK</sequence>
<proteinExistence type="predicted"/>
<dbReference type="InterPro" id="IPR047776">
    <property type="entry name" value="ABC_SBP_TrpX-like"/>
</dbReference>
<dbReference type="SUPFAM" id="SSF53822">
    <property type="entry name" value="Periplasmic binding protein-like I"/>
    <property type="match status" value="1"/>
</dbReference>
<dbReference type="RefSeq" id="WP_272163248.1">
    <property type="nucleotide sequence ID" value="NZ_CP116507.1"/>
</dbReference>
<feature type="transmembrane region" description="Helical" evidence="1">
    <location>
        <begin position="6"/>
        <end position="26"/>
    </location>
</feature>
<dbReference type="PANTHER" id="PTHR35271:SF1">
    <property type="entry name" value="ABC TRANSPORTER, SUBSTRATE-BINDING LIPOPROTEIN"/>
    <property type="match status" value="1"/>
</dbReference>
<organism evidence="2 3">
    <name type="scientific">Vagococcus lutrae</name>
    <dbReference type="NCBI Taxonomy" id="81947"/>
    <lineage>
        <taxon>Bacteria</taxon>
        <taxon>Bacillati</taxon>
        <taxon>Bacillota</taxon>
        <taxon>Bacilli</taxon>
        <taxon>Lactobacillales</taxon>
        <taxon>Enterococcaceae</taxon>
        <taxon>Vagococcus</taxon>
    </lineage>
</organism>
<evidence type="ECO:0000256" key="1">
    <source>
        <dbReference type="SAM" id="Phobius"/>
    </source>
</evidence>
<dbReference type="PANTHER" id="PTHR35271">
    <property type="entry name" value="ABC TRANSPORTER, SUBSTRATE-BINDING LIPOPROTEIN-RELATED"/>
    <property type="match status" value="1"/>
</dbReference>
<dbReference type="AlphaFoldDB" id="A0AAE9XDR7"/>
<reference evidence="2" key="1">
    <citation type="submission" date="2023-01" db="EMBL/GenBank/DDBJ databases">
        <title>Oxazolidinone resistance genes in florfenicol resistant enterococci from beef cattle and veal calves at slaughter.</title>
        <authorList>
            <person name="Biggel M."/>
        </authorList>
    </citation>
    <scope>NUCLEOTIDE SEQUENCE</scope>
    <source>
        <strain evidence="2">K204-1</strain>
    </source>
</reference>
<dbReference type="InterPro" id="IPR007487">
    <property type="entry name" value="ABC_transpt-TYRBP-like"/>
</dbReference>
<dbReference type="Proteomes" id="UP001179600">
    <property type="component" value="Chromosome"/>
</dbReference>
<gene>
    <name evidence="2" type="primary">trpX</name>
    <name evidence="2" type="ORF">PML95_08540</name>
</gene>
<dbReference type="Pfam" id="PF04392">
    <property type="entry name" value="ABC_sub_bind"/>
    <property type="match status" value="1"/>
</dbReference>
<dbReference type="NCBIfam" id="NF041285">
    <property type="entry name" value="ABC_SBP_TrpX"/>
    <property type="match status" value="1"/>
</dbReference>